<dbReference type="InterPro" id="IPR036603">
    <property type="entry name" value="RBP11-like"/>
</dbReference>
<evidence type="ECO:0000256" key="1">
    <source>
        <dbReference type="ARBA" id="ARBA00004123"/>
    </source>
</evidence>
<dbReference type="WBParaSite" id="BXY_0313300.1">
    <property type="protein sequence ID" value="BXY_0313300.1"/>
    <property type="gene ID" value="BXY_0313300"/>
</dbReference>
<dbReference type="Gene3D" id="3.30.1360.10">
    <property type="entry name" value="RNA polymerase, RBP11-like subunit"/>
    <property type="match status" value="1"/>
</dbReference>
<dbReference type="eggNOG" id="KOG4392">
    <property type="taxonomic scope" value="Eukaryota"/>
</dbReference>
<dbReference type="GO" id="GO:0005665">
    <property type="term" value="C:RNA polymerase II, core complex"/>
    <property type="evidence" value="ECO:0007669"/>
    <property type="project" value="InterPro"/>
</dbReference>
<dbReference type="Proteomes" id="UP000095284">
    <property type="component" value="Unplaced"/>
</dbReference>
<evidence type="ECO:0000313" key="11">
    <source>
        <dbReference type="EMBL" id="CAD5234763.1"/>
    </source>
</evidence>
<dbReference type="InterPro" id="IPR009025">
    <property type="entry name" value="RBP11-like_dimer"/>
</dbReference>
<evidence type="ECO:0000256" key="5">
    <source>
        <dbReference type="ARBA" id="ARBA00023242"/>
    </source>
</evidence>
<comment type="similarity">
    <text evidence="7">Belongs to the archaeal Rpo11/eukaryotic RPB11/RPC19 RNA polymerase subunit family.</text>
</comment>
<dbReference type="EMBL" id="CAJFCV020000006">
    <property type="protein sequence ID" value="CAG9130753.1"/>
    <property type="molecule type" value="Genomic_DNA"/>
</dbReference>
<evidence type="ECO:0000256" key="4">
    <source>
        <dbReference type="ARBA" id="ARBA00023163"/>
    </source>
</evidence>
<dbReference type="PANTHER" id="PTHR13946:SF16">
    <property type="entry name" value="DNA-DIRECTED RNA POLYMERASE II SUBUNIT RPB11"/>
    <property type="match status" value="1"/>
</dbReference>
<comment type="subunit">
    <text evidence="2">Component of the RNA polymerase II (Pol II) complex consisting of 12 subunits.</text>
</comment>
<sequence>MNAPAAFESFLLFDGEKKVVVEKDTKVPNAAIFTFNKEDHTLGNLLKNQLLKNPQVLFAGYRNPHPLEHKFVLRIQTTADNSPHNVLIEAINDLLAELSVLDERFNECIRDARNE</sequence>
<evidence type="ECO:0000256" key="7">
    <source>
        <dbReference type="ARBA" id="ARBA00025751"/>
    </source>
</evidence>
<dbReference type="Pfam" id="PF13656">
    <property type="entry name" value="RNA_pol_L_2"/>
    <property type="match status" value="1"/>
</dbReference>
<evidence type="ECO:0000313" key="14">
    <source>
        <dbReference type="WBParaSite" id="BXY_0313300.1"/>
    </source>
</evidence>
<dbReference type="SMR" id="A0A1I7RQY8"/>
<accession>A0A1I7RQY8</accession>
<dbReference type="PANTHER" id="PTHR13946">
    <property type="entry name" value="DNA-DIRECTED RNA POLYMERASE I,II,III"/>
    <property type="match status" value="1"/>
</dbReference>
<dbReference type="InterPro" id="IPR022905">
    <property type="entry name" value="Rpo11-like"/>
</dbReference>
<dbReference type="FunFam" id="3.30.1360.10:FF:000003">
    <property type="entry name" value="DNA-directed RNA polymerase II subunit RPB11"/>
    <property type="match status" value="1"/>
</dbReference>
<comment type="function">
    <text evidence="6">DNA-dependent RNA polymerase catalyzes the transcription of DNA into RNA using the four ribonucleoside triphosphates as substrates. Component of RNA polymerase II which synthesizes mRNA precursors and many functional non-coding RNAs. Pol II is the central component of the basal RNA polymerase II transcription machinery. It is composed of mobile elements that move relative to each other. RPB11 is part of the core element with the central large cleft.</text>
</comment>
<dbReference type="CDD" id="cd06926">
    <property type="entry name" value="RNAP_II_RPB11"/>
    <property type="match status" value="1"/>
</dbReference>
<feature type="domain" description="DNA-directed RNA polymerase RBP11-like dimerisation" evidence="10">
    <location>
        <begin position="31"/>
        <end position="102"/>
    </location>
</feature>
<dbReference type="EMBL" id="CAJFDI010000006">
    <property type="protein sequence ID" value="CAD5234763.1"/>
    <property type="molecule type" value="Genomic_DNA"/>
</dbReference>
<dbReference type="GO" id="GO:0046983">
    <property type="term" value="F:protein dimerization activity"/>
    <property type="evidence" value="ECO:0007669"/>
    <property type="project" value="InterPro"/>
</dbReference>
<organism evidence="12 14">
    <name type="scientific">Bursaphelenchus xylophilus</name>
    <name type="common">Pinewood nematode worm</name>
    <name type="synonym">Aphelenchoides xylophilus</name>
    <dbReference type="NCBI Taxonomy" id="6326"/>
    <lineage>
        <taxon>Eukaryota</taxon>
        <taxon>Metazoa</taxon>
        <taxon>Ecdysozoa</taxon>
        <taxon>Nematoda</taxon>
        <taxon>Chromadorea</taxon>
        <taxon>Rhabditida</taxon>
        <taxon>Tylenchina</taxon>
        <taxon>Tylenchomorpha</taxon>
        <taxon>Aphelenchoidea</taxon>
        <taxon>Aphelenchoididae</taxon>
        <taxon>Bursaphelenchus</taxon>
    </lineage>
</organism>
<dbReference type="Proteomes" id="UP000659654">
    <property type="component" value="Unassembled WGS sequence"/>
</dbReference>
<dbReference type="AlphaFoldDB" id="A0A1I7RQY8"/>
<dbReference type="GO" id="GO:0003899">
    <property type="term" value="F:DNA-directed RNA polymerase activity"/>
    <property type="evidence" value="ECO:0007669"/>
    <property type="project" value="InterPro"/>
</dbReference>
<dbReference type="GO" id="GO:0003677">
    <property type="term" value="F:DNA binding"/>
    <property type="evidence" value="ECO:0007669"/>
    <property type="project" value="InterPro"/>
</dbReference>
<dbReference type="GO" id="GO:0006366">
    <property type="term" value="P:transcription by RNA polymerase II"/>
    <property type="evidence" value="ECO:0007669"/>
    <property type="project" value="InterPro"/>
</dbReference>
<keyword evidence="5" id="KW-0539">Nucleus</keyword>
<reference evidence="11" key="2">
    <citation type="submission" date="2020-09" db="EMBL/GenBank/DDBJ databases">
        <authorList>
            <person name="Kikuchi T."/>
        </authorList>
    </citation>
    <scope>NUCLEOTIDE SEQUENCE</scope>
    <source>
        <strain evidence="11">Ka4C1</strain>
    </source>
</reference>
<dbReference type="Proteomes" id="UP000582659">
    <property type="component" value="Unassembled WGS sequence"/>
</dbReference>
<evidence type="ECO:0000256" key="2">
    <source>
        <dbReference type="ARBA" id="ARBA00011730"/>
    </source>
</evidence>
<keyword evidence="13" id="KW-1185">Reference proteome</keyword>
<name>A0A1I7RQY8_BURXY</name>
<dbReference type="InterPro" id="IPR037685">
    <property type="entry name" value="RBP11"/>
</dbReference>
<protein>
    <recommendedName>
        <fullName evidence="8">Probable DNA-directed RNA polymerase II subunit RPB11</fullName>
    </recommendedName>
    <alternativeName>
        <fullName evidence="9">DNA-directed RNA polymerase II subunit J</fullName>
    </alternativeName>
</protein>
<proteinExistence type="inferred from homology"/>
<reference evidence="14" key="1">
    <citation type="submission" date="2016-11" db="UniProtKB">
        <authorList>
            <consortium name="WormBaseParasite"/>
        </authorList>
    </citation>
    <scope>IDENTIFICATION</scope>
</reference>
<dbReference type="OrthoDB" id="10248581at2759"/>
<dbReference type="HAMAP" id="MF_00261">
    <property type="entry name" value="RNApol_arch_Rpo11"/>
    <property type="match status" value="1"/>
</dbReference>
<evidence type="ECO:0000256" key="3">
    <source>
        <dbReference type="ARBA" id="ARBA00022478"/>
    </source>
</evidence>
<keyword evidence="4" id="KW-0804">Transcription</keyword>
<evidence type="ECO:0000313" key="12">
    <source>
        <dbReference type="Proteomes" id="UP000095284"/>
    </source>
</evidence>
<dbReference type="InterPro" id="IPR008193">
    <property type="entry name" value="RNA_pol_Rpb11_13-16kDa_CS"/>
</dbReference>
<evidence type="ECO:0000313" key="13">
    <source>
        <dbReference type="Proteomes" id="UP000659654"/>
    </source>
</evidence>
<comment type="subcellular location">
    <subcellularLocation>
        <location evidence="1">Nucleus</location>
    </subcellularLocation>
</comment>
<evidence type="ECO:0000259" key="10">
    <source>
        <dbReference type="Pfam" id="PF13656"/>
    </source>
</evidence>
<dbReference type="PROSITE" id="PS01154">
    <property type="entry name" value="RNA_POL_L_13KD"/>
    <property type="match status" value="1"/>
</dbReference>
<evidence type="ECO:0000256" key="6">
    <source>
        <dbReference type="ARBA" id="ARBA00025149"/>
    </source>
</evidence>
<gene>
    <name evidence="11" type="ORF">BXYJ_LOCUS14854</name>
</gene>
<dbReference type="SUPFAM" id="SSF55257">
    <property type="entry name" value="RBP11-like subunits of RNA polymerase"/>
    <property type="match status" value="1"/>
</dbReference>
<evidence type="ECO:0000256" key="9">
    <source>
        <dbReference type="ARBA" id="ARBA00081587"/>
    </source>
</evidence>
<keyword evidence="3" id="KW-0240">DNA-directed RNA polymerase</keyword>
<evidence type="ECO:0000256" key="8">
    <source>
        <dbReference type="ARBA" id="ARBA00069461"/>
    </source>
</evidence>